<gene>
    <name evidence="1" type="ORF">EXM22_01960</name>
</gene>
<keyword evidence="2" id="KW-1185">Reference proteome</keyword>
<evidence type="ECO:0000313" key="1">
    <source>
        <dbReference type="EMBL" id="QEN06815.1"/>
    </source>
</evidence>
<accession>A0A5C1QFJ4</accession>
<reference evidence="1 2" key="1">
    <citation type="submission" date="2019-02" db="EMBL/GenBank/DDBJ databases">
        <title>Complete Genome Sequence and Methylome Analysis of free living Spirochaetas.</title>
        <authorList>
            <person name="Fomenkov A."/>
            <person name="Dubinina G."/>
            <person name="Leshcheva N."/>
            <person name="Mikheeva N."/>
            <person name="Grabovich M."/>
            <person name="Vincze T."/>
            <person name="Roberts R.J."/>
        </authorList>
    </citation>
    <scope>NUCLEOTIDE SEQUENCE [LARGE SCALE GENOMIC DNA]</scope>
    <source>
        <strain evidence="1 2">K2</strain>
    </source>
</reference>
<dbReference type="OrthoDB" id="360430at2"/>
<evidence type="ECO:0000313" key="2">
    <source>
        <dbReference type="Proteomes" id="UP000324209"/>
    </source>
</evidence>
<dbReference type="KEGG" id="ock:EXM22_01960"/>
<sequence length="222" mass="25054">MFIDCKALETGKEIRNFNALAQIFKEGDLVSPKGVLKEEFKVFMGGAFFRKSNDPKEELFPWVFSTFDLDRDDERIDPAGWDLKHYLKNPVILWAHDSRIPAIGFSQDTAVKDRILGGNILFNSQEIDPFGWGIGRRVAAGVIRAGSVGFMVREVEIAEVDGESTLIFRSQELLEFSICNIPSNPMALNRDFIPPEELSLVSEETIPSFWKGIIKSHGGHYE</sequence>
<protein>
    <submittedName>
        <fullName evidence="1">Peptidase</fullName>
    </submittedName>
</protein>
<dbReference type="EMBL" id="CP036150">
    <property type="protein sequence ID" value="QEN06815.1"/>
    <property type="molecule type" value="Genomic_DNA"/>
</dbReference>
<dbReference type="Proteomes" id="UP000324209">
    <property type="component" value="Chromosome"/>
</dbReference>
<proteinExistence type="predicted"/>
<dbReference type="RefSeq" id="WP_149484898.1">
    <property type="nucleotide sequence ID" value="NZ_CP036150.1"/>
</dbReference>
<organism evidence="1 2">
    <name type="scientific">Oceanispirochaeta crateris</name>
    <dbReference type="NCBI Taxonomy" id="2518645"/>
    <lineage>
        <taxon>Bacteria</taxon>
        <taxon>Pseudomonadati</taxon>
        <taxon>Spirochaetota</taxon>
        <taxon>Spirochaetia</taxon>
        <taxon>Spirochaetales</taxon>
        <taxon>Spirochaetaceae</taxon>
        <taxon>Oceanispirochaeta</taxon>
    </lineage>
</organism>
<name>A0A5C1QFJ4_9SPIO</name>
<dbReference type="AlphaFoldDB" id="A0A5C1QFJ4"/>